<evidence type="ECO:0000256" key="5">
    <source>
        <dbReference type="ARBA" id="ARBA00022692"/>
    </source>
</evidence>
<dbReference type="InterPro" id="IPR051449">
    <property type="entry name" value="ABC-2_transporter_component"/>
</dbReference>
<evidence type="ECO:0000256" key="3">
    <source>
        <dbReference type="ARBA" id="ARBA00022448"/>
    </source>
</evidence>
<accession>A0ABS6G276</accession>
<keyword evidence="3" id="KW-0813">Transport</keyword>
<proteinExistence type="inferred from homology"/>
<evidence type="ECO:0000256" key="7">
    <source>
        <dbReference type="ARBA" id="ARBA00023136"/>
    </source>
</evidence>
<dbReference type="PANTHER" id="PTHR30294:SF29">
    <property type="entry name" value="MULTIDRUG ABC TRANSPORTER PERMEASE YBHS-RELATED"/>
    <property type="match status" value="1"/>
</dbReference>
<evidence type="ECO:0000256" key="1">
    <source>
        <dbReference type="ARBA" id="ARBA00004651"/>
    </source>
</evidence>
<protein>
    <submittedName>
        <fullName evidence="10">ABC transporter permease</fullName>
    </submittedName>
</protein>
<evidence type="ECO:0000313" key="11">
    <source>
        <dbReference type="Proteomes" id="UP000779508"/>
    </source>
</evidence>
<comment type="similarity">
    <text evidence="2">Belongs to the ABC-2 integral membrane protein family.</text>
</comment>
<dbReference type="Pfam" id="PF12698">
    <property type="entry name" value="ABC2_membrane_3"/>
    <property type="match status" value="1"/>
</dbReference>
<evidence type="ECO:0000259" key="9">
    <source>
        <dbReference type="PROSITE" id="PS51012"/>
    </source>
</evidence>
<dbReference type="InterPro" id="IPR047817">
    <property type="entry name" value="ABC2_TM_bact-type"/>
</dbReference>
<gene>
    <name evidence="10" type="ORF">KQI88_09080</name>
</gene>
<dbReference type="InterPro" id="IPR013525">
    <property type="entry name" value="ABC2_TM"/>
</dbReference>
<evidence type="ECO:0000256" key="4">
    <source>
        <dbReference type="ARBA" id="ARBA00022475"/>
    </source>
</evidence>
<feature type="transmembrane region" description="Helical" evidence="8">
    <location>
        <begin position="274"/>
        <end position="295"/>
    </location>
</feature>
<comment type="subcellular location">
    <subcellularLocation>
        <location evidence="1">Cell membrane</location>
        <topology evidence="1">Multi-pass membrane protein</topology>
    </subcellularLocation>
</comment>
<organism evidence="10 11">
    <name type="scientific">Alkaliphilus flagellatus</name>
    <dbReference type="NCBI Taxonomy" id="2841507"/>
    <lineage>
        <taxon>Bacteria</taxon>
        <taxon>Bacillati</taxon>
        <taxon>Bacillota</taxon>
        <taxon>Clostridia</taxon>
        <taxon>Peptostreptococcales</taxon>
        <taxon>Natronincolaceae</taxon>
        <taxon>Alkaliphilus</taxon>
    </lineage>
</organism>
<evidence type="ECO:0000256" key="2">
    <source>
        <dbReference type="ARBA" id="ARBA00007783"/>
    </source>
</evidence>
<evidence type="ECO:0000313" key="10">
    <source>
        <dbReference type="EMBL" id="MBU5676569.1"/>
    </source>
</evidence>
<feature type="domain" description="ABC transmembrane type-2" evidence="9">
    <location>
        <begin position="163"/>
        <end position="388"/>
    </location>
</feature>
<dbReference type="RefSeq" id="WP_216416456.1">
    <property type="nucleotide sequence ID" value="NZ_JAHLQK010000003.1"/>
</dbReference>
<dbReference type="PROSITE" id="PS51012">
    <property type="entry name" value="ABC_TM2"/>
    <property type="match status" value="1"/>
</dbReference>
<comment type="caution">
    <text evidence="10">The sequence shown here is derived from an EMBL/GenBank/DDBJ whole genome shotgun (WGS) entry which is preliminary data.</text>
</comment>
<evidence type="ECO:0000256" key="8">
    <source>
        <dbReference type="SAM" id="Phobius"/>
    </source>
</evidence>
<keyword evidence="11" id="KW-1185">Reference proteome</keyword>
<feature type="transmembrane region" description="Helical" evidence="8">
    <location>
        <begin position="16"/>
        <end position="36"/>
    </location>
</feature>
<dbReference type="Proteomes" id="UP000779508">
    <property type="component" value="Unassembled WGS sequence"/>
</dbReference>
<sequence>MFSVLYSKIMGFKRNMGWVILMTIFPIVLTLIFGGINSGGGKQTLPIVNEDNSVYSRRLIDEIKKSNSYRIKEVDSEEAERLVREQDVFFALVVPQGFKEAIEEGKEGSLIIARSVETLDIYGLQGVLNSAVQKIAIQSNIVNKGVEILNKYNKEENAAERFYQLVESKWEEQRPITVRAKVLGEDNNKKINSTTSISAGFLLFFSMYPILFLVGDILEDKKLLIWDRLMISPVSKIEIYAANLIFAFIIGMAQMLVLVLLNKIIFKITWTENVIGFVLLLGVFAFTVIGLGLFLTSFLKTSQQLSSVAPIVLTSTSMLGGLMWPVEIITNKLLLLLARFTPQFWAMDAMKKLITYNAPTQDILFPMMVLFLMGIIFMGVGLQVTEGK</sequence>
<keyword evidence="6 8" id="KW-1133">Transmembrane helix</keyword>
<keyword evidence="7 8" id="KW-0472">Membrane</keyword>
<reference evidence="10 11" key="1">
    <citation type="submission" date="2021-06" db="EMBL/GenBank/DDBJ databases">
        <authorList>
            <person name="Sun Q."/>
            <person name="Li D."/>
        </authorList>
    </citation>
    <scope>NUCLEOTIDE SEQUENCE [LARGE SCALE GENOMIC DNA]</scope>
    <source>
        <strain evidence="10 11">MSJ-5</strain>
    </source>
</reference>
<evidence type="ECO:0000256" key="6">
    <source>
        <dbReference type="ARBA" id="ARBA00022989"/>
    </source>
</evidence>
<keyword evidence="4" id="KW-1003">Cell membrane</keyword>
<name>A0ABS6G276_9FIRM</name>
<dbReference type="PANTHER" id="PTHR30294">
    <property type="entry name" value="MEMBRANE COMPONENT OF ABC TRANSPORTER YHHJ-RELATED"/>
    <property type="match status" value="1"/>
</dbReference>
<feature type="transmembrane region" description="Helical" evidence="8">
    <location>
        <begin position="239"/>
        <end position="262"/>
    </location>
</feature>
<dbReference type="EMBL" id="JAHLQK010000003">
    <property type="protein sequence ID" value="MBU5676569.1"/>
    <property type="molecule type" value="Genomic_DNA"/>
</dbReference>
<feature type="transmembrane region" description="Helical" evidence="8">
    <location>
        <begin position="197"/>
        <end position="218"/>
    </location>
</feature>
<keyword evidence="5 8" id="KW-0812">Transmembrane</keyword>
<feature type="transmembrane region" description="Helical" evidence="8">
    <location>
        <begin position="363"/>
        <end position="382"/>
    </location>
</feature>